<dbReference type="PANTHER" id="PTHR13457">
    <property type="entry name" value="BAP28"/>
    <property type="match status" value="1"/>
</dbReference>
<name>A0A9Y4TRD8_9TELE</name>
<organism evidence="3 4">
    <name type="scientific">Stegastes partitus</name>
    <name type="common">bicolor damselfish</name>
    <dbReference type="NCBI Taxonomy" id="144197"/>
    <lineage>
        <taxon>Eukaryota</taxon>
        <taxon>Metazoa</taxon>
        <taxon>Chordata</taxon>
        <taxon>Craniata</taxon>
        <taxon>Vertebrata</taxon>
        <taxon>Euteleostomi</taxon>
        <taxon>Actinopterygii</taxon>
        <taxon>Neopterygii</taxon>
        <taxon>Teleostei</taxon>
        <taxon>Neoteleostei</taxon>
        <taxon>Acanthomorphata</taxon>
        <taxon>Ovalentaria</taxon>
        <taxon>Pomacentridae</taxon>
        <taxon>Stegastes</taxon>
    </lineage>
</organism>
<keyword evidence="1" id="KW-0690">Ribosome biogenesis</keyword>
<comment type="function">
    <text evidence="1">Involved in nucleolar processing of pre-18S ribosomal RNA.</text>
</comment>
<evidence type="ECO:0000256" key="1">
    <source>
        <dbReference type="RuleBase" id="RU367065"/>
    </source>
</evidence>
<dbReference type="Gene3D" id="1.25.10.10">
    <property type="entry name" value="Leucine-rich Repeat Variant"/>
    <property type="match status" value="1"/>
</dbReference>
<keyword evidence="1" id="KW-0687">Ribonucleoprotein</keyword>
<accession>A0A9Y4TRD8</accession>
<dbReference type="GO" id="GO:0045943">
    <property type="term" value="P:positive regulation of transcription by RNA polymerase I"/>
    <property type="evidence" value="ECO:0007669"/>
    <property type="project" value="TreeGrafter"/>
</dbReference>
<dbReference type="Pfam" id="PF12397">
    <property type="entry name" value="U3snoRNP10"/>
    <property type="match status" value="1"/>
</dbReference>
<dbReference type="InterPro" id="IPR022125">
    <property type="entry name" value="U3snoRNP10_N"/>
</dbReference>
<keyword evidence="1" id="KW-0539">Nucleus</keyword>
<evidence type="ECO:0000259" key="2">
    <source>
        <dbReference type="Pfam" id="PF12397"/>
    </source>
</evidence>
<dbReference type="SUPFAM" id="SSF48371">
    <property type="entry name" value="ARM repeat"/>
    <property type="match status" value="1"/>
</dbReference>
<sequence>MTSLAHQLKRLALPQSDSNLLARRDVASLLFDPKDAATMDRSTFYALGCTGLEELLGIEPAFLEFQDTLFSRASLTLERSVQSKEVNEKLDAGISLFLTRLCPYFLLKPAHKCIEWLVHRFHIQLYNADMLLSCALPYHDTNVFVRVLQLLKIKDATNRWNWLHCLQKPGVPLSRGALINHCYSDLSFMDFICTMVTRSIQAYSGHSGSCSQLRVIFSFYASTIVPALDAVDKVSDTIISKLLPYVQKGLKSPLTDYKAATYMIVCQLAVKVVMESSLVNSLAVHISKSLVKEPVLAKEGLGCLTVLLQNQKEGAAGPRAVGRLCSMPALVPTLQVMAAVHDVSPLLRYLLPHLVHGLFAGSSGETETDELRVLESVLESVPLTKDLDRTVARLLLDEYLSQTELSAEDMSALDQRLLPLVRLFESKYSGALDSVLAGHVTDVSDTQQKHLFHQFLSLSMSSGKFQILGDSDTSLLLSLKHPQPSVRVSAVEHLMDIVTSGQHQSLDQGFLKDAVVERLKDDAPAVVSAALRVLEAVLDVLEPEDVVSCLLSLLHRADPSERWLPVLTEAVRLLSDPRLGKSDAELVQGTGWRLLPLLVATSPRLDLQRCLARSAFLHQHPLTLGWAPGSDRRVSSHK</sequence>
<keyword evidence="1" id="KW-0698">rRNA processing</keyword>
<comment type="subcellular location">
    <subcellularLocation>
        <location evidence="1">Nucleus</location>
        <location evidence="1">Nucleolus</location>
    </subcellularLocation>
</comment>
<dbReference type="InterPro" id="IPR016024">
    <property type="entry name" value="ARM-type_fold"/>
</dbReference>
<evidence type="ECO:0000313" key="3">
    <source>
        <dbReference type="Proteomes" id="UP000694891"/>
    </source>
</evidence>
<dbReference type="InterPro" id="IPR040191">
    <property type="entry name" value="UTP10"/>
</dbReference>
<protein>
    <recommendedName>
        <fullName evidence="1">HEAT repeat-containing protein 1</fullName>
    </recommendedName>
</protein>
<feature type="domain" description="U3 small nucleolar RNA-associated protein 10 N-terminal" evidence="2">
    <location>
        <begin position="238"/>
        <end position="354"/>
    </location>
</feature>
<reference evidence="4" key="1">
    <citation type="submission" date="2025-08" db="UniProtKB">
        <authorList>
            <consortium name="RefSeq"/>
        </authorList>
    </citation>
    <scope>IDENTIFICATION</scope>
</reference>
<dbReference type="GO" id="GO:0030515">
    <property type="term" value="F:snoRNA binding"/>
    <property type="evidence" value="ECO:0007669"/>
    <property type="project" value="TreeGrafter"/>
</dbReference>
<gene>
    <name evidence="4" type="primary">LOC103370165</name>
</gene>
<dbReference type="AlphaFoldDB" id="A0A9Y4TRD8"/>
<comment type="similarity">
    <text evidence="1">Belongs to the HEATR1/UTP10 family.</text>
</comment>
<dbReference type="GO" id="GO:0000462">
    <property type="term" value="P:maturation of SSU-rRNA from tricistronic rRNA transcript (SSU-rRNA, 5.8S rRNA, LSU-rRNA)"/>
    <property type="evidence" value="ECO:0007669"/>
    <property type="project" value="TreeGrafter"/>
</dbReference>
<dbReference type="Proteomes" id="UP000694891">
    <property type="component" value="Unplaced"/>
</dbReference>
<keyword evidence="3" id="KW-1185">Reference proteome</keyword>
<dbReference type="GO" id="GO:0034455">
    <property type="term" value="C:t-UTP complex"/>
    <property type="evidence" value="ECO:0007669"/>
    <property type="project" value="TreeGrafter"/>
</dbReference>
<dbReference type="InterPro" id="IPR011989">
    <property type="entry name" value="ARM-like"/>
</dbReference>
<dbReference type="GeneID" id="103370165"/>
<proteinExistence type="inferred from homology"/>
<dbReference type="GO" id="GO:0032040">
    <property type="term" value="C:small-subunit processome"/>
    <property type="evidence" value="ECO:0007669"/>
    <property type="project" value="TreeGrafter"/>
</dbReference>
<dbReference type="GO" id="GO:0030686">
    <property type="term" value="C:90S preribosome"/>
    <property type="evidence" value="ECO:0007669"/>
    <property type="project" value="TreeGrafter"/>
</dbReference>
<dbReference type="RefSeq" id="XP_008297338.1">
    <property type="nucleotide sequence ID" value="XM_008299116.1"/>
</dbReference>
<evidence type="ECO:0000313" key="4">
    <source>
        <dbReference type="RefSeq" id="XP_008297338.1"/>
    </source>
</evidence>
<dbReference type="PANTHER" id="PTHR13457:SF1">
    <property type="entry name" value="HEAT REPEAT-CONTAINING PROTEIN 1"/>
    <property type="match status" value="1"/>
</dbReference>